<dbReference type="Proteomes" id="UP001050975">
    <property type="component" value="Unassembled WGS sequence"/>
</dbReference>
<feature type="compositionally biased region" description="Polar residues" evidence="1">
    <location>
        <begin position="59"/>
        <end position="79"/>
    </location>
</feature>
<dbReference type="AlphaFoldDB" id="A0AAV3X9T8"/>
<organism evidence="4 5">
    <name type="scientific">Microseira wollei NIES-4236</name>
    <dbReference type="NCBI Taxonomy" id="2530354"/>
    <lineage>
        <taxon>Bacteria</taxon>
        <taxon>Bacillati</taxon>
        <taxon>Cyanobacteriota</taxon>
        <taxon>Cyanophyceae</taxon>
        <taxon>Oscillatoriophycideae</taxon>
        <taxon>Aerosakkonematales</taxon>
        <taxon>Aerosakkonemataceae</taxon>
        <taxon>Microseira</taxon>
    </lineage>
</organism>
<evidence type="ECO:0000256" key="1">
    <source>
        <dbReference type="SAM" id="MobiDB-lite"/>
    </source>
</evidence>
<sequence length="143" mass="15323">MIAKLFKSSSLTLGLVAAISATGLLMGNLPANAQTSSSQRTTPSPQAAPTRRQPARRSNTAPSPRATGSNRTERPNTSVALRLGSRGETVRKLQMYLKKRGFFKGEVNGIFGPRTREAVIAFQRARGMRPDGVVGVRTLAAML</sequence>
<dbReference type="InterPro" id="IPR036365">
    <property type="entry name" value="PGBD-like_sf"/>
</dbReference>
<keyword evidence="2" id="KW-0732">Signal</keyword>
<dbReference type="InterPro" id="IPR036366">
    <property type="entry name" value="PGBDSf"/>
</dbReference>
<dbReference type="SUPFAM" id="SSF47090">
    <property type="entry name" value="PGBD-like"/>
    <property type="match status" value="1"/>
</dbReference>
<evidence type="ECO:0000313" key="5">
    <source>
        <dbReference type="Proteomes" id="UP001050975"/>
    </source>
</evidence>
<gene>
    <name evidence="4" type="ORF">MiSe_37490</name>
</gene>
<dbReference type="InterPro" id="IPR002477">
    <property type="entry name" value="Peptidoglycan-bd-like"/>
</dbReference>
<keyword evidence="5" id="KW-1185">Reference proteome</keyword>
<feature type="region of interest" description="Disordered" evidence="1">
    <location>
        <begin position="31"/>
        <end position="85"/>
    </location>
</feature>
<feature type="domain" description="Peptidoglycan binding-like" evidence="3">
    <location>
        <begin position="86"/>
        <end position="142"/>
    </location>
</feature>
<feature type="compositionally biased region" description="Low complexity" evidence="1">
    <location>
        <begin position="34"/>
        <end position="58"/>
    </location>
</feature>
<evidence type="ECO:0000256" key="2">
    <source>
        <dbReference type="SAM" id="SignalP"/>
    </source>
</evidence>
<dbReference type="Gene3D" id="1.10.101.10">
    <property type="entry name" value="PGBD-like superfamily/PGBD"/>
    <property type="match status" value="1"/>
</dbReference>
<feature type="signal peptide" evidence="2">
    <location>
        <begin position="1"/>
        <end position="33"/>
    </location>
</feature>
<dbReference type="Pfam" id="PF01471">
    <property type="entry name" value="PG_binding_1"/>
    <property type="match status" value="1"/>
</dbReference>
<evidence type="ECO:0000313" key="4">
    <source>
        <dbReference type="EMBL" id="GET38989.1"/>
    </source>
</evidence>
<comment type="caution">
    <text evidence="4">The sequence shown here is derived from an EMBL/GenBank/DDBJ whole genome shotgun (WGS) entry which is preliminary data.</text>
</comment>
<evidence type="ECO:0000259" key="3">
    <source>
        <dbReference type="Pfam" id="PF01471"/>
    </source>
</evidence>
<proteinExistence type="predicted"/>
<protein>
    <submittedName>
        <fullName evidence="4">Peptidoglycan binding domain-containing protein</fullName>
    </submittedName>
</protein>
<name>A0AAV3X9T8_9CYAN</name>
<accession>A0AAV3X9T8</accession>
<feature type="chain" id="PRO_5043371545" evidence="2">
    <location>
        <begin position="34"/>
        <end position="143"/>
    </location>
</feature>
<reference evidence="4" key="1">
    <citation type="submission" date="2019-10" db="EMBL/GenBank/DDBJ databases">
        <title>Draft genome sequece of Microseira wollei NIES-4236.</title>
        <authorList>
            <person name="Yamaguchi H."/>
            <person name="Suzuki S."/>
            <person name="Kawachi M."/>
        </authorList>
    </citation>
    <scope>NUCLEOTIDE SEQUENCE</scope>
    <source>
        <strain evidence="4">NIES-4236</strain>
    </source>
</reference>
<dbReference type="EMBL" id="BLAY01000056">
    <property type="protein sequence ID" value="GET38989.1"/>
    <property type="molecule type" value="Genomic_DNA"/>
</dbReference>